<protein>
    <submittedName>
        <fullName evidence="1">Uncharacterized protein</fullName>
    </submittedName>
</protein>
<dbReference type="Proteomes" id="UP001063166">
    <property type="component" value="Unassembled WGS sequence"/>
</dbReference>
<evidence type="ECO:0000313" key="1">
    <source>
        <dbReference type="EMBL" id="GLB43098.1"/>
    </source>
</evidence>
<dbReference type="OrthoDB" id="3050970at2759"/>
<proteinExistence type="predicted"/>
<dbReference type="AlphaFoldDB" id="A0A9P3PWX2"/>
<reference evidence="1" key="1">
    <citation type="submission" date="2022-07" db="EMBL/GenBank/DDBJ databases">
        <title>The genome of Lyophyllum shimeji provides insight into the initial evolution of ectomycorrhizal fungal genome.</title>
        <authorList>
            <person name="Kobayashi Y."/>
            <person name="Shibata T."/>
            <person name="Hirakawa H."/>
            <person name="Shigenobu S."/>
            <person name="Nishiyama T."/>
            <person name="Yamada A."/>
            <person name="Hasebe M."/>
            <person name="Kawaguchi M."/>
        </authorList>
    </citation>
    <scope>NUCLEOTIDE SEQUENCE</scope>
    <source>
        <strain evidence="1">AT787</strain>
    </source>
</reference>
<name>A0A9P3PWX2_LYOSH</name>
<gene>
    <name evidence="1" type="ORF">LshimejAT787_1205470</name>
</gene>
<organism evidence="1 2">
    <name type="scientific">Lyophyllum shimeji</name>
    <name type="common">Hon-shimeji</name>
    <name type="synonym">Tricholoma shimeji</name>
    <dbReference type="NCBI Taxonomy" id="47721"/>
    <lineage>
        <taxon>Eukaryota</taxon>
        <taxon>Fungi</taxon>
        <taxon>Dikarya</taxon>
        <taxon>Basidiomycota</taxon>
        <taxon>Agaricomycotina</taxon>
        <taxon>Agaricomycetes</taxon>
        <taxon>Agaricomycetidae</taxon>
        <taxon>Agaricales</taxon>
        <taxon>Tricholomatineae</taxon>
        <taxon>Lyophyllaceae</taxon>
        <taxon>Lyophyllum</taxon>
    </lineage>
</organism>
<comment type="caution">
    <text evidence="1">The sequence shown here is derived from an EMBL/GenBank/DDBJ whole genome shotgun (WGS) entry which is preliminary data.</text>
</comment>
<accession>A0A9P3PWX2</accession>
<keyword evidence="2" id="KW-1185">Reference proteome</keyword>
<sequence>MLNRMPKPFPIELPSVTKDEHWEEVYNFATLPCASRSTLDHNLLPLYTSTVSLHPTLPPYPSTLPFHPTLPPYCSTLLAPYPPPDNPSTLPFHPTLPPYCSTLLAPYPPLITQRTEPGFFDTKEDEVALQHVIAATMRS</sequence>
<dbReference type="EMBL" id="BRPK01000012">
    <property type="protein sequence ID" value="GLB43098.1"/>
    <property type="molecule type" value="Genomic_DNA"/>
</dbReference>
<evidence type="ECO:0000313" key="2">
    <source>
        <dbReference type="Proteomes" id="UP001063166"/>
    </source>
</evidence>